<dbReference type="EMBL" id="JAZGQO010000014">
    <property type="protein sequence ID" value="KAK6171268.1"/>
    <property type="molecule type" value="Genomic_DNA"/>
</dbReference>
<comment type="caution">
    <text evidence="1">The sequence shown here is derived from an EMBL/GenBank/DDBJ whole genome shotgun (WGS) entry which is preliminary data.</text>
</comment>
<keyword evidence="2" id="KW-1185">Reference proteome</keyword>
<accession>A0AAN8PAG0</accession>
<sequence>MYASRNPIASEIKTVKSDIKDILQSGKYYCTEEIARELTKLDNGLDHLNFDNNLLTTSRTWQNNFDPNHTAAYRNNVVSAMDQTSARLFDLKNQLNVDKLKDKQENEIREKHEWAMNNLQSVQRSLDPYAYQAANRIKEFGDHIGVTDRFTQYRNNRMKIQDPARTQTQQMMRLERARTSIGTPAADLRTQRYGERMRENYGAMGNKVQFTTISPPARVYKGYRTIDSLYPAATTQIKPKVSAEPCFSSSFNEVKAVNTLNATDLVRTQELATQRQQEAWTQQPERSAAERAGINVIFPGTTLYSDEYVAPNLDMPTSHFVINPLPNFMVNGRPVGRAKILPTTNSEYQSRYEWPQGRKSTRLPWLNVH</sequence>
<evidence type="ECO:0000313" key="2">
    <source>
        <dbReference type="Proteomes" id="UP001347796"/>
    </source>
</evidence>
<protein>
    <submittedName>
        <fullName evidence="1">Uncharacterized protein</fullName>
    </submittedName>
</protein>
<dbReference type="AlphaFoldDB" id="A0AAN8PAG0"/>
<evidence type="ECO:0000313" key="1">
    <source>
        <dbReference type="EMBL" id="KAK6171268.1"/>
    </source>
</evidence>
<proteinExistence type="predicted"/>
<gene>
    <name evidence="1" type="ORF">SNE40_019493</name>
</gene>
<reference evidence="1 2" key="1">
    <citation type="submission" date="2024-01" db="EMBL/GenBank/DDBJ databases">
        <title>The genome of the rayed Mediterranean limpet Patella caerulea (Linnaeus, 1758).</title>
        <authorList>
            <person name="Anh-Thu Weber A."/>
            <person name="Halstead-Nussloch G."/>
        </authorList>
    </citation>
    <scope>NUCLEOTIDE SEQUENCE [LARGE SCALE GENOMIC DNA]</scope>
    <source>
        <strain evidence="1">AATW-2023a</strain>
        <tissue evidence="1">Whole specimen</tissue>
    </source>
</reference>
<dbReference type="Proteomes" id="UP001347796">
    <property type="component" value="Unassembled WGS sequence"/>
</dbReference>
<name>A0AAN8PAG0_PATCE</name>
<organism evidence="1 2">
    <name type="scientific">Patella caerulea</name>
    <name type="common">Rayed Mediterranean limpet</name>
    <dbReference type="NCBI Taxonomy" id="87958"/>
    <lineage>
        <taxon>Eukaryota</taxon>
        <taxon>Metazoa</taxon>
        <taxon>Spiralia</taxon>
        <taxon>Lophotrochozoa</taxon>
        <taxon>Mollusca</taxon>
        <taxon>Gastropoda</taxon>
        <taxon>Patellogastropoda</taxon>
        <taxon>Patelloidea</taxon>
        <taxon>Patellidae</taxon>
        <taxon>Patella</taxon>
    </lineage>
</organism>